<sequence length="183" mass="18767">MNPQDRQAIDSVFARIEEVERQGAPRDSEAERLIQERIQQNPQSAYYLAQTVLIQQEALKNAQQKLQEQNQSNPSAPAGAAAPSATDFGRRGAGQPPAAAPLSSGFGRSNAGGGGFLAGAMQTAVGVAGGMMLGNLLGGLFGGNDAQAAEAPAEEPAAAAPEENQDVVNDDGGFDDGGGFDDI</sequence>
<dbReference type="AlphaFoldDB" id="A0A261TM76"/>
<feature type="region of interest" description="Disordered" evidence="1">
    <location>
        <begin position="1"/>
        <end position="30"/>
    </location>
</feature>
<name>A0A261TM76_9BORD</name>
<accession>A0A261TM76</accession>
<feature type="compositionally biased region" description="Low complexity" evidence="1">
    <location>
        <begin position="72"/>
        <end position="85"/>
    </location>
</feature>
<dbReference type="Proteomes" id="UP000216885">
    <property type="component" value="Unassembled WGS sequence"/>
</dbReference>
<keyword evidence="3" id="KW-1185">Reference proteome</keyword>
<comment type="caution">
    <text evidence="2">The sequence shown here is derived from an EMBL/GenBank/DDBJ whole genome shotgun (WGS) entry which is preliminary data.</text>
</comment>
<evidence type="ECO:0008006" key="4">
    <source>
        <dbReference type="Google" id="ProtNLM"/>
    </source>
</evidence>
<feature type="compositionally biased region" description="Basic and acidic residues" evidence="1">
    <location>
        <begin position="15"/>
        <end position="30"/>
    </location>
</feature>
<dbReference type="Pfam" id="PF09849">
    <property type="entry name" value="DUF2076"/>
    <property type="match status" value="1"/>
</dbReference>
<dbReference type="RefSeq" id="WP_094839158.1">
    <property type="nucleotide sequence ID" value="NZ_NEVQ01000022.1"/>
</dbReference>
<evidence type="ECO:0000313" key="3">
    <source>
        <dbReference type="Proteomes" id="UP000216885"/>
    </source>
</evidence>
<feature type="region of interest" description="Disordered" evidence="1">
    <location>
        <begin position="64"/>
        <end position="106"/>
    </location>
</feature>
<gene>
    <name evidence="2" type="ORF">CAL20_23275</name>
</gene>
<organism evidence="2 3">
    <name type="scientific">Bordetella genomosp. 4</name>
    <dbReference type="NCBI Taxonomy" id="463044"/>
    <lineage>
        <taxon>Bacteria</taxon>
        <taxon>Pseudomonadati</taxon>
        <taxon>Pseudomonadota</taxon>
        <taxon>Betaproteobacteria</taxon>
        <taxon>Burkholderiales</taxon>
        <taxon>Alcaligenaceae</taxon>
        <taxon>Bordetella</taxon>
    </lineage>
</organism>
<dbReference type="EMBL" id="NEVQ01000022">
    <property type="protein sequence ID" value="OZI50754.1"/>
    <property type="molecule type" value="Genomic_DNA"/>
</dbReference>
<evidence type="ECO:0000256" key="1">
    <source>
        <dbReference type="SAM" id="MobiDB-lite"/>
    </source>
</evidence>
<reference evidence="2 3" key="1">
    <citation type="submission" date="2017-05" db="EMBL/GenBank/DDBJ databases">
        <title>Complete and WGS of Bordetella genogroups.</title>
        <authorList>
            <person name="Spilker T."/>
            <person name="LiPuma J."/>
        </authorList>
    </citation>
    <scope>NUCLEOTIDE SEQUENCE [LARGE SCALE GENOMIC DNA]</scope>
    <source>
        <strain evidence="2 3">AU9919</strain>
    </source>
</reference>
<proteinExistence type="predicted"/>
<feature type="region of interest" description="Disordered" evidence="1">
    <location>
        <begin position="143"/>
        <end position="183"/>
    </location>
</feature>
<feature type="compositionally biased region" description="Acidic residues" evidence="1">
    <location>
        <begin position="163"/>
        <end position="183"/>
    </location>
</feature>
<feature type="compositionally biased region" description="Low complexity" evidence="1">
    <location>
        <begin position="93"/>
        <end position="106"/>
    </location>
</feature>
<feature type="compositionally biased region" description="Low complexity" evidence="1">
    <location>
        <begin position="148"/>
        <end position="162"/>
    </location>
</feature>
<protein>
    <recommendedName>
        <fullName evidence="4">ABC transporter substrate-binding protein</fullName>
    </recommendedName>
</protein>
<dbReference type="InterPro" id="IPR018648">
    <property type="entry name" value="DUF2076"/>
</dbReference>
<evidence type="ECO:0000313" key="2">
    <source>
        <dbReference type="EMBL" id="OZI50754.1"/>
    </source>
</evidence>